<dbReference type="OrthoDB" id="2281643at2759"/>
<evidence type="ECO:0000313" key="1">
    <source>
        <dbReference type="EMBL" id="ORE03317.1"/>
    </source>
</evidence>
<protein>
    <submittedName>
        <fullName evidence="1">Uncharacterized protein</fullName>
    </submittedName>
</protein>
<sequence>MTRELEKDGQTDGRYKYYADGVLRVNNLEALIMEASSAYDKATNIKFSFDYYKGSAVRHWSISFPEANISLMTKLDRSEIPLKLNDDNAKEANPLRHFIQLHLNLTVSIYCH</sequence>
<accession>A0A1X0QU91</accession>
<proteinExistence type="predicted"/>
<dbReference type="AlphaFoldDB" id="A0A1X0QU91"/>
<organism evidence="1">
    <name type="scientific">Rhizopus microsporus var. microsporus</name>
    <dbReference type="NCBI Taxonomy" id="86635"/>
    <lineage>
        <taxon>Eukaryota</taxon>
        <taxon>Fungi</taxon>
        <taxon>Fungi incertae sedis</taxon>
        <taxon>Mucoromycota</taxon>
        <taxon>Mucoromycotina</taxon>
        <taxon>Mucoromycetes</taxon>
        <taxon>Mucorales</taxon>
        <taxon>Mucorineae</taxon>
        <taxon>Rhizopodaceae</taxon>
        <taxon>Rhizopus</taxon>
    </lineage>
</organism>
<dbReference type="VEuPathDB" id="FungiDB:BCV72DRAFT_213468"/>
<name>A0A1X0QU91_RHIZD</name>
<dbReference type="EMBL" id="KV922008">
    <property type="protein sequence ID" value="ORE03317.1"/>
    <property type="molecule type" value="Genomic_DNA"/>
</dbReference>
<dbReference type="Proteomes" id="UP000242414">
    <property type="component" value="Unassembled WGS sequence"/>
</dbReference>
<gene>
    <name evidence="1" type="ORF">BCV72DRAFT_213468</name>
</gene>
<reference evidence="1" key="1">
    <citation type="journal article" date="2016" name="Proc. Natl. Acad. Sci. U.S.A.">
        <title>Lipid metabolic changes in an early divergent fungus govern the establishment of a mutualistic symbiosis with endobacteria.</title>
        <authorList>
            <person name="Lastovetsky O.A."/>
            <person name="Gaspar M.L."/>
            <person name="Mondo S.J."/>
            <person name="LaButti K.M."/>
            <person name="Sandor L."/>
            <person name="Grigoriev I.V."/>
            <person name="Henry S.A."/>
            <person name="Pawlowska T.E."/>
        </authorList>
    </citation>
    <scope>NUCLEOTIDE SEQUENCE [LARGE SCALE GENOMIC DNA]</scope>
    <source>
        <strain evidence="1">ATCC 52814</strain>
    </source>
</reference>